<dbReference type="AlphaFoldDB" id="A0A916W424"/>
<dbReference type="Gene3D" id="3.40.640.10">
    <property type="entry name" value="Type I PLP-dependent aspartate aminotransferase-like (Major domain)"/>
    <property type="match status" value="1"/>
</dbReference>
<reference evidence="6" key="2">
    <citation type="submission" date="2020-09" db="EMBL/GenBank/DDBJ databases">
        <authorList>
            <person name="Sun Q."/>
            <person name="Zhou Y."/>
        </authorList>
    </citation>
    <scope>NUCLEOTIDE SEQUENCE</scope>
    <source>
        <strain evidence="6">CGMCC 1.15447</strain>
    </source>
</reference>
<dbReference type="InterPro" id="IPR015424">
    <property type="entry name" value="PyrdxlP-dep_Trfase"/>
</dbReference>
<evidence type="ECO:0000256" key="5">
    <source>
        <dbReference type="RuleBase" id="RU004508"/>
    </source>
</evidence>
<dbReference type="FunFam" id="3.40.640.10:FF:000089">
    <property type="entry name" value="Aminotransferase, DegT/DnrJ/EryC1/StrS family"/>
    <property type="match status" value="1"/>
</dbReference>
<proteinExistence type="inferred from homology"/>
<dbReference type="Proteomes" id="UP000648801">
    <property type="component" value="Unassembled WGS sequence"/>
</dbReference>
<evidence type="ECO:0000313" key="7">
    <source>
        <dbReference type="Proteomes" id="UP000648801"/>
    </source>
</evidence>
<feature type="modified residue" description="N6-(pyridoxal phosphate)lysine" evidence="4">
    <location>
        <position position="181"/>
    </location>
</feature>
<organism evidence="6 7">
    <name type="scientific">Edaphobacter acidisoli</name>
    <dbReference type="NCBI Taxonomy" id="2040573"/>
    <lineage>
        <taxon>Bacteria</taxon>
        <taxon>Pseudomonadati</taxon>
        <taxon>Acidobacteriota</taxon>
        <taxon>Terriglobia</taxon>
        <taxon>Terriglobales</taxon>
        <taxon>Acidobacteriaceae</taxon>
        <taxon>Edaphobacter</taxon>
    </lineage>
</organism>
<evidence type="ECO:0000256" key="4">
    <source>
        <dbReference type="PIRSR" id="PIRSR000390-2"/>
    </source>
</evidence>
<dbReference type="RefSeq" id="WP_188758655.1">
    <property type="nucleotide sequence ID" value="NZ_BMJB01000001.1"/>
</dbReference>
<gene>
    <name evidence="6" type="ORF">GCM10011507_15190</name>
</gene>
<dbReference type="PANTHER" id="PTHR30244:SF39">
    <property type="entry name" value="BLR3650 PROTEIN"/>
    <property type="match status" value="1"/>
</dbReference>
<dbReference type="PANTHER" id="PTHR30244">
    <property type="entry name" value="TRANSAMINASE"/>
    <property type="match status" value="1"/>
</dbReference>
<dbReference type="InterPro" id="IPR015422">
    <property type="entry name" value="PyrdxlP-dep_Trfase_small"/>
</dbReference>
<feature type="active site" description="Proton acceptor" evidence="3">
    <location>
        <position position="181"/>
    </location>
</feature>
<evidence type="ECO:0000256" key="3">
    <source>
        <dbReference type="PIRSR" id="PIRSR000390-1"/>
    </source>
</evidence>
<keyword evidence="1 4" id="KW-0663">Pyridoxal phosphate</keyword>
<dbReference type="Gene3D" id="3.90.1150.10">
    <property type="entry name" value="Aspartate Aminotransferase, domain 1"/>
    <property type="match status" value="1"/>
</dbReference>
<evidence type="ECO:0000313" key="6">
    <source>
        <dbReference type="EMBL" id="GGA64540.1"/>
    </source>
</evidence>
<reference evidence="6" key="1">
    <citation type="journal article" date="2014" name="Int. J. Syst. Evol. Microbiol.">
        <title>Complete genome sequence of Corynebacterium casei LMG S-19264T (=DSM 44701T), isolated from a smear-ripened cheese.</title>
        <authorList>
            <consortium name="US DOE Joint Genome Institute (JGI-PGF)"/>
            <person name="Walter F."/>
            <person name="Albersmeier A."/>
            <person name="Kalinowski J."/>
            <person name="Ruckert C."/>
        </authorList>
    </citation>
    <scope>NUCLEOTIDE SEQUENCE</scope>
    <source>
        <strain evidence="6">CGMCC 1.15447</strain>
    </source>
</reference>
<sequence length="371" mass="40916">MKIPLSSPDITEAEIAAVTAVLRTSHLSLGPQMEAFERAFATYIDTPHAVAVSSGTAGLHLCMRALNIGEGDEVIVPSFTFIAAANAIRYERATPVFVDIDRESLNLSPAAIERAITPRTRAILAVHTFGRPAEMPAILDIARRHNLRIIEDACEALGAEHNGEKTGTFGDAAVFAFYPNKQITTGEGGMVVTRSTDLAARIRALRNQGRYDSNDWLQHTELGYNYRLSEMNCALGLAQLNRIEEILSHREQVARLYQKHLANTDGLILPALEATHSRISWFVYVIRLDATFSANARDTIIAHLTQAGIGCARYFAPIHLQPSYSAWRNAVLPVTEAEACRTIALPFFNRITEDEIAHVSEELRAALRNTQ</sequence>
<dbReference type="GO" id="GO:0030170">
    <property type="term" value="F:pyridoxal phosphate binding"/>
    <property type="evidence" value="ECO:0007669"/>
    <property type="project" value="UniProtKB-ARBA"/>
</dbReference>
<dbReference type="PIRSF" id="PIRSF000390">
    <property type="entry name" value="PLP_StrS"/>
    <property type="match status" value="1"/>
</dbReference>
<dbReference type="InterPro" id="IPR015421">
    <property type="entry name" value="PyrdxlP-dep_Trfase_major"/>
</dbReference>
<protein>
    <submittedName>
        <fullName evidence="6">Polysaccharide biosynthesis protein</fullName>
    </submittedName>
</protein>
<accession>A0A916W424</accession>
<dbReference type="Pfam" id="PF01041">
    <property type="entry name" value="DegT_DnrJ_EryC1"/>
    <property type="match status" value="1"/>
</dbReference>
<dbReference type="InterPro" id="IPR000653">
    <property type="entry name" value="DegT/StrS_aminotransferase"/>
</dbReference>
<dbReference type="GO" id="GO:0008483">
    <property type="term" value="F:transaminase activity"/>
    <property type="evidence" value="ECO:0007669"/>
    <property type="project" value="TreeGrafter"/>
</dbReference>
<name>A0A916W424_9BACT</name>
<keyword evidence="7" id="KW-1185">Reference proteome</keyword>
<dbReference type="CDD" id="cd00616">
    <property type="entry name" value="AHBA_syn"/>
    <property type="match status" value="1"/>
</dbReference>
<dbReference type="EMBL" id="BMJB01000001">
    <property type="protein sequence ID" value="GGA64540.1"/>
    <property type="molecule type" value="Genomic_DNA"/>
</dbReference>
<comment type="caution">
    <text evidence="6">The sequence shown here is derived from an EMBL/GenBank/DDBJ whole genome shotgun (WGS) entry which is preliminary data.</text>
</comment>
<comment type="similarity">
    <text evidence="2 5">Belongs to the DegT/DnrJ/EryC1 family.</text>
</comment>
<evidence type="ECO:0000256" key="1">
    <source>
        <dbReference type="ARBA" id="ARBA00022898"/>
    </source>
</evidence>
<dbReference type="GO" id="GO:0000271">
    <property type="term" value="P:polysaccharide biosynthetic process"/>
    <property type="evidence" value="ECO:0007669"/>
    <property type="project" value="TreeGrafter"/>
</dbReference>
<dbReference type="SUPFAM" id="SSF53383">
    <property type="entry name" value="PLP-dependent transferases"/>
    <property type="match status" value="1"/>
</dbReference>
<evidence type="ECO:0000256" key="2">
    <source>
        <dbReference type="ARBA" id="ARBA00037999"/>
    </source>
</evidence>